<gene>
    <name evidence="1" type="primary">g4029</name>
    <name evidence="1" type="ORF">VP750_LOCUS3435</name>
</gene>
<reference evidence="1 2" key="1">
    <citation type="submission" date="2024-06" db="EMBL/GenBank/DDBJ databases">
        <authorList>
            <person name="Kraege A."/>
            <person name="Thomma B."/>
        </authorList>
    </citation>
    <scope>NUCLEOTIDE SEQUENCE [LARGE SCALE GENOMIC DNA]</scope>
</reference>
<comment type="caution">
    <text evidence="1">The sequence shown here is derived from an EMBL/GenBank/DDBJ whole genome shotgun (WGS) entry which is preliminary data.</text>
</comment>
<organism evidence="1 2">
    <name type="scientific">Coccomyxa viridis</name>
    <dbReference type="NCBI Taxonomy" id="1274662"/>
    <lineage>
        <taxon>Eukaryota</taxon>
        <taxon>Viridiplantae</taxon>
        <taxon>Chlorophyta</taxon>
        <taxon>core chlorophytes</taxon>
        <taxon>Trebouxiophyceae</taxon>
        <taxon>Trebouxiophyceae incertae sedis</taxon>
        <taxon>Coccomyxaceae</taxon>
        <taxon>Coccomyxa</taxon>
    </lineage>
</organism>
<sequence length="312" mass="35812">MDTQTCEVMPQSKRGVMAAFDMICDRLARLEAIADHRISRLEAIADHRISRLEAIADHRISRLEAIADHWLRQEKEKDFDKGGEMDSRLMGWDRDVILVWKNPGLAYPHGVHMTWDAMRISAPSHRVPDYETPDDIFGQDRPKTQAALARLGLSGQHLTIDNDHVLCSDVGLHSDFNLLHHAVSEEVMLEALRQERASGLNCHGVMLDPLGVWLEHTDYQNLEYWVSLGFHLFQTCALTEGPLKLQPFELQDLRVIVPYERSTLAPPHRQIPLLVQSKQACEPLIGEYGLKTYKFNSFSFNRMLRDFRDHSL</sequence>
<accession>A0ABP1FPB5</accession>
<evidence type="ECO:0000313" key="2">
    <source>
        <dbReference type="Proteomes" id="UP001497392"/>
    </source>
</evidence>
<keyword evidence="2" id="KW-1185">Reference proteome</keyword>
<protein>
    <submittedName>
        <fullName evidence="1">G4029 protein</fullName>
    </submittedName>
</protein>
<dbReference type="Proteomes" id="UP001497392">
    <property type="component" value="Unassembled WGS sequence"/>
</dbReference>
<dbReference type="EMBL" id="CAXHTA020000005">
    <property type="protein sequence ID" value="CAL5221776.1"/>
    <property type="molecule type" value="Genomic_DNA"/>
</dbReference>
<evidence type="ECO:0000313" key="1">
    <source>
        <dbReference type="EMBL" id="CAL5221776.1"/>
    </source>
</evidence>
<name>A0ABP1FPB5_9CHLO</name>
<proteinExistence type="predicted"/>